<gene>
    <name evidence="1" type="ORF">BDA99DRAFT_539593</name>
</gene>
<proteinExistence type="predicted"/>
<name>A0AAD5JVI6_9FUNG</name>
<sequence length="139" mass="16497">MQKYYYSSYVFGAIGVIFTAKYNHVIHYVEDDVVHRLICKTNALSQDNFNNYYGNELLGIDINSDFFYKIKNTGKLLLFPKLMDGPPYIRVHEAINNLLETIYQYDHSIYLITLNIYNDCIFHVFYLLVSFNVEFVQYK</sequence>
<keyword evidence="2" id="KW-1185">Reference proteome</keyword>
<evidence type="ECO:0000313" key="2">
    <source>
        <dbReference type="Proteomes" id="UP001209540"/>
    </source>
</evidence>
<evidence type="ECO:0000313" key="1">
    <source>
        <dbReference type="EMBL" id="KAI9256526.1"/>
    </source>
</evidence>
<reference evidence="1" key="1">
    <citation type="journal article" date="2022" name="IScience">
        <title>Evolution of zygomycete secretomes and the origins of terrestrial fungal ecologies.</title>
        <authorList>
            <person name="Chang Y."/>
            <person name="Wang Y."/>
            <person name="Mondo S."/>
            <person name="Ahrendt S."/>
            <person name="Andreopoulos W."/>
            <person name="Barry K."/>
            <person name="Beard J."/>
            <person name="Benny G.L."/>
            <person name="Blankenship S."/>
            <person name="Bonito G."/>
            <person name="Cuomo C."/>
            <person name="Desiro A."/>
            <person name="Gervers K.A."/>
            <person name="Hundley H."/>
            <person name="Kuo A."/>
            <person name="LaButti K."/>
            <person name="Lang B.F."/>
            <person name="Lipzen A."/>
            <person name="O'Donnell K."/>
            <person name="Pangilinan J."/>
            <person name="Reynolds N."/>
            <person name="Sandor L."/>
            <person name="Smith M.E."/>
            <person name="Tsang A."/>
            <person name="Grigoriev I.V."/>
            <person name="Stajich J.E."/>
            <person name="Spatafora J.W."/>
        </authorList>
    </citation>
    <scope>NUCLEOTIDE SEQUENCE</scope>
    <source>
        <strain evidence="1">RSA 2281</strain>
    </source>
</reference>
<reference evidence="1" key="2">
    <citation type="submission" date="2023-02" db="EMBL/GenBank/DDBJ databases">
        <authorList>
            <consortium name="DOE Joint Genome Institute"/>
            <person name="Mondo S.J."/>
            <person name="Chang Y."/>
            <person name="Wang Y."/>
            <person name="Ahrendt S."/>
            <person name="Andreopoulos W."/>
            <person name="Barry K."/>
            <person name="Beard J."/>
            <person name="Benny G.L."/>
            <person name="Blankenship S."/>
            <person name="Bonito G."/>
            <person name="Cuomo C."/>
            <person name="Desiro A."/>
            <person name="Gervers K.A."/>
            <person name="Hundley H."/>
            <person name="Kuo A."/>
            <person name="LaButti K."/>
            <person name="Lang B.F."/>
            <person name="Lipzen A."/>
            <person name="O'Donnell K."/>
            <person name="Pangilinan J."/>
            <person name="Reynolds N."/>
            <person name="Sandor L."/>
            <person name="Smith M.W."/>
            <person name="Tsang A."/>
            <person name="Grigoriev I.V."/>
            <person name="Stajich J.E."/>
            <person name="Spatafora J.W."/>
        </authorList>
    </citation>
    <scope>NUCLEOTIDE SEQUENCE</scope>
    <source>
        <strain evidence="1">RSA 2281</strain>
    </source>
</reference>
<protein>
    <submittedName>
        <fullName evidence="1">Uncharacterized protein</fullName>
    </submittedName>
</protein>
<dbReference type="AlphaFoldDB" id="A0AAD5JVI6"/>
<dbReference type="Proteomes" id="UP001209540">
    <property type="component" value="Unassembled WGS sequence"/>
</dbReference>
<organism evidence="1 2">
    <name type="scientific">Phascolomyces articulosus</name>
    <dbReference type="NCBI Taxonomy" id="60185"/>
    <lineage>
        <taxon>Eukaryota</taxon>
        <taxon>Fungi</taxon>
        <taxon>Fungi incertae sedis</taxon>
        <taxon>Mucoromycota</taxon>
        <taxon>Mucoromycotina</taxon>
        <taxon>Mucoromycetes</taxon>
        <taxon>Mucorales</taxon>
        <taxon>Lichtheimiaceae</taxon>
        <taxon>Phascolomyces</taxon>
    </lineage>
</organism>
<accession>A0AAD5JVI6</accession>
<comment type="caution">
    <text evidence="1">The sequence shown here is derived from an EMBL/GenBank/DDBJ whole genome shotgun (WGS) entry which is preliminary data.</text>
</comment>
<dbReference type="EMBL" id="JAIXMP010000021">
    <property type="protein sequence ID" value="KAI9256526.1"/>
    <property type="molecule type" value="Genomic_DNA"/>
</dbReference>